<evidence type="ECO:0000313" key="1">
    <source>
        <dbReference type="EMBL" id="CRK98913.1"/>
    </source>
</evidence>
<dbReference type="EMBL" id="CVRI01000048">
    <property type="protein sequence ID" value="CRK98913.1"/>
    <property type="molecule type" value="Genomic_DNA"/>
</dbReference>
<gene>
    <name evidence="1" type="ORF">CLUMA_CG012019</name>
</gene>
<keyword evidence="2" id="KW-1185">Reference proteome</keyword>
<accession>A0A1J1IKD2</accession>
<reference evidence="1 2" key="1">
    <citation type="submission" date="2015-04" db="EMBL/GenBank/DDBJ databases">
        <authorList>
            <person name="Syromyatnikov M.Y."/>
            <person name="Popov V.N."/>
        </authorList>
    </citation>
    <scope>NUCLEOTIDE SEQUENCE [LARGE SCALE GENOMIC DNA]</scope>
</reference>
<sequence>MEFYQTKDRLQEIATIDFRILTAHYAKYQSFEENHRQKLAKTIIYSIFEADIDKILTKADFKYLAALVVELFPTETIGTYYVPSHKGSSPTGKLFSCYRNLRNTLAQVGLISRDTRNNLQPSTTIDAFPDSPGVGDESDNNILEGINTLRLDANKKFPHIENIDVKKSISSIAPKILDKVKLLRNETKAVSLLKEYLNDKKVDQSLLALILLPFIFSPAPFKRSWDDSASTSTAKHSKADAYRYFCSHFKTKEEMGTFDETSTVSSADPLPPRIYIIGCLKKAPTAVILLDDIEYEISDPLDAFDVMFKIFIGLNLKYPRQSVIVWTFIERFVYRLHQNHINNSQLLTIINEMTNYAGKTLNEDKNEVKPQNNDRQDNIGIHQKLLDDFEIIADQKYTIKTRKDLHIKEIYSNNQAEKKNYESSADVEKLGFDHEDPFYVKDEFEFVLNQRDQETQTDAFVVSDKRQEDSNQSKDDKLFCILYPDFVDLSKVQLGELLTEKIHKIEKLEDKNHKLEVAMKALL</sequence>
<proteinExistence type="predicted"/>
<dbReference type="Proteomes" id="UP000183832">
    <property type="component" value="Unassembled WGS sequence"/>
</dbReference>
<dbReference type="OrthoDB" id="7699470at2759"/>
<organism evidence="1 2">
    <name type="scientific">Clunio marinus</name>
    <dbReference type="NCBI Taxonomy" id="568069"/>
    <lineage>
        <taxon>Eukaryota</taxon>
        <taxon>Metazoa</taxon>
        <taxon>Ecdysozoa</taxon>
        <taxon>Arthropoda</taxon>
        <taxon>Hexapoda</taxon>
        <taxon>Insecta</taxon>
        <taxon>Pterygota</taxon>
        <taxon>Neoptera</taxon>
        <taxon>Endopterygota</taxon>
        <taxon>Diptera</taxon>
        <taxon>Nematocera</taxon>
        <taxon>Chironomoidea</taxon>
        <taxon>Chironomidae</taxon>
        <taxon>Clunio</taxon>
    </lineage>
</organism>
<protein>
    <submittedName>
        <fullName evidence="1">CLUMA_CG012019, isoform A</fullName>
    </submittedName>
</protein>
<name>A0A1J1IKD2_9DIPT</name>
<dbReference type="STRING" id="568069.A0A1J1IKD2"/>
<evidence type="ECO:0000313" key="2">
    <source>
        <dbReference type="Proteomes" id="UP000183832"/>
    </source>
</evidence>
<dbReference type="AlphaFoldDB" id="A0A1J1IKD2"/>